<dbReference type="InterPro" id="IPR027417">
    <property type="entry name" value="P-loop_NTPase"/>
</dbReference>
<evidence type="ECO:0000256" key="7">
    <source>
        <dbReference type="ARBA" id="ARBA00022741"/>
    </source>
</evidence>
<dbReference type="RefSeq" id="WP_221024442.1">
    <property type="nucleotide sequence ID" value="NZ_JAIEZQ010000001.1"/>
</dbReference>
<evidence type="ECO:0000256" key="11">
    <source>
        <dbReference type="ARBA" id="ARBA00032441"/>
    </source>
</evidence>
<dbReference type="Pfam" id="PF00583">
    <property type="entry name" value="Acetyltransf_1"/>
    <property type="match status" value="1"/>
</dbReference>
<evidence type="ECO:0000313" key="14">
    <source>
        <dbReference type="EMBL" id="MBY9074807.1"/>
    </source>
</evidence>
<dbReference type="PANTHER" id="PTHR33540:SF2">
    <property type="entry name" value="TRNA THREONYLCARBAMOYLADENOSINE BIOSYNTHESIS PROTEIN TSAE"/>
    <property type="match status" value="1"/>
</dbReference>
<evidence type="ECO:0000256" key="2">
    <source>
        <dbReference type="ARBA" id="ARBA00007599"/>
    </source>
</evidence>
<proteinExistence type="inferred from homology"/>
<comment type="similarity">
    <text evidence="2">Belongs to the TsaE family.</text>
</comment>
<evidence type="ECO:0000256" key="4">
    <source>
        <dbReference type="ARBA" id="ARBA00022490"/>
    </source>
</evidence>
<evidence type="ECO:0000256" key="10">
    <source>
        <dbReference type="ARBA" id="ARBA00024908"/>
    </source>
</evidence>
<sequence length="339" mass="35254">MTGRTERYDERVGGPDADAGSLVSGAVAVHEVGAGRAAEVVSVIHAGFGARTPLDPPSTATDETEESVARVLTDHGGLLAEAGGRPVGALLLETGGDLLGLRRVAVHPDAQRMGVAGALVGTAERVARERGYAGLRLAARTELPGTLRFWRHLGYDQLSREGTTVTMAKALPVEKEATTAEEARALGARLATLLRAGDLLILTGDLGAGKTTFTQGLGEGLQVRGGVTSPTFVIARVHPSLVGGPALVHVDAYRLGGIDELDDLDLDTSLDEAVTVVEWGEGIAEGLADTRLEVSLTRARGDDVPPGDGDHADDVDPRHVRFTPVGARWIGSGLREALA</sequence>
<dbReference type="CDD" id="cd04301">
    <property type="entry name" value="NAT_SF"/>
    <property type="match status" value="1"/>
</dbReference>
<dbReference type="EMBL" id="JAIEZQ010000001">
    <property type="protein sequence ID" value="MBY9074807.1"/>
    <property type="molecule type" value="Genomic_DNA"/>
</dbReference>
<dbReference type="PROSITE" id="PS51186">
    <property type="entry name" value="GNAT"/>
    <property type="match status" value="1"/>
</dbReference>
<evidence type="ECO:0000259" key="13">
    <source>
        <dbReference type="PROSITE" id="PS51186"/>
    </source>
</evidence>
<organism evidence="14 15">
    <name type="scientific">Nocardioides jiangsuensis</name>
    <dbReference type="NCBI Taxonomy" id="2866161"/>
    <lineage>
        <taxon>Bacteria</taxon>
        <taxon>Bacillati</taxon>
        <taxon>Actinomycetota</taxon>
        <taxon>Actinomycetes</taxon>
        <taxon>Propionibacteriales</taxon>
        <taxon>Nocardioidaceae</taxon>
        <taxon>Nocardioides</taxon>
    </lineage>
</organism>
<evidence type="ECO:0000256" key="1">
    <source>
        <dbReference type="ARBA" id="ARBA00004496"/>
    </source>
</evidence>
<keyword evidence="15" id="KW-1185">Reference proteome</keyword>
<dbReference type="Proteomes" id="UP000754710">
    <property type="component" value="Unassembled WGS sequence"/>
</dbReference>
<dbReference type="InterPro" id="IPR016181">
    <property type="entry name" value="Acyl_CoA_acyltransferase"/>
</dbReference>
<dbReference type="InterPro" id="IPR003442">
    <property type="entry name" value="T6A_TsaE"/>
</dbReference>
<reference evidence="14 15" key="1">
    <citation type="submission" date="2021-08" db="EMBL/GenBank/DDBJ databases">
        <title>Nocardioides bacterium WL0053 sp. nov., isolated from the sediment.</title>
        <authorList>
            <person name="Wang L."/>
            <person name="Zhang D."/>
            <person name="Zhang A."/>
        </authorList>
    </citation>
    <scope>NUCLEOTIDE SEQUENCE [LARGE SCALE GENOMIC DNA]</scope>
    <source>
        <strain evidence="14 15">WL0053</strain>
    </source>
</reference>
<keyword evidence="4" id="KW-0963">Cytoplasm</keyword>
<protein>
    <recommendedName>
        <fullName evidence="3">tRNA threonylcarbamoyladenosine biosynthesis protein TsaE</fullName>
    </recommendedName>
    <alternativeName>
        <fullName evidence="11">t(6)A37 threonylcarbamoyladenosine biosynthesis protein TsaE</fullName>
    </alternativeName>
</protein>
<evidence type="ECO:0000256" key="8">
    <source>
        <dbReference type="ARBA" id="ARBA00022840"/>
    </source>
</evidence>
<feature type="domain" description="N-acetyltransferase" evidence="13">
    <location>
        <begin position="27"/>
        <end position="172"/>
    </location>
</feature>
<accession>A0ABS7RIE6</accession>
<dbReference type="InterPro" id="IPR000182">
    <property type="entry name" value="GNAT_dom"/>
</dbReference>
<keyword evidence="5" id="KW-0819">tRNA processing</keyword>
<feature type="compositionally biased region" description="Basic and acidic residues" evidence="12">
    <location>
        <begin position="299"/>
        <end position="317"/>
    </location>
</feature>
<dbReference type="Gene3D" id="3.40.630.30">
    <property type="match status" value="1"/>
</dbReference>
<keyword evidence="6" id="KW-0479">Metal-binding</keyword>
<dbReference type="PANTHER" id="PTHR33540">
    <property type="entry name" value="TRNA THREONYLCARBAMOYLADENOSINE BIOSYNTHESIS PROTEIN TSAE"/>
    <property type="match status" value="1"/>
</dbReference>
<evidence type="ECO:0000256" key="3">
    <source>
        <dbReference type="ARBA" id="ARBA00019010"/>
    </source>
</evidence>
<comment type="function">
    <text evidence="10">Required for the formation of a threonylcarbamoyl group on adenosine at position 37 (t(6)A37) in tRNAs that read codons beginning with adenine. Is involved in the transfer of the threonylcarbamoyl moiety of threonylcarbamoyl-AMP (TC-AMP) to the N6 group of A37, together with TsaD and TsaB. TsaE seems to play an indirect role in the t(6)A biosynthesis pathway, possibly in regulating the core enzymatic function of TsaD.</text>
</comment>
<dbReference type="SUPFAM" id="SSF55729">
    <property type="entry name" value="Acyl-CoA N-acyltransferases (Nat)"/>
    <property type="match status" value="1"/>
</dbReference>
<evidence type="ECO:0000256" key="5">
    <source>
        <dbReference type="ARBA" id="ARBA00022694"/>
    </source>
</evidence>
<evidence type="ECO:0000256" key="6">
    <source>
        <dbReference type="ARBA" id="ARBA00022723"/>
    </source>
</evidence>
<keyword evidence="7" id="KW-0547">Nucleotide-binding</keyword>
<feature type="region of interest" description="Disordered" evidence="12">
    <location>
        <begin position="298"/>
        <end position="317"/>
    </location>
</feature>
<dbReference type="Gene3D" id="3.40.50.300">
    <property type="entry name" value="P-loop containing nucleotide triphosphate hydrolases"/>
    <property type="match status" value="1"/>
</dbReference>
<comment type="subcellular location">
    <subcellularLocation>
        <location evidence="1">Cytoplasm</location>
    </subcellularLocation>
</comment>
<dbReference type="Pfam" id="PF02367">
    <property type="entry name" value="TsaE"/>
    <property type="match status" value="1"/>
</dbReference>
<evidence type="ECO:0000256" key="9">
    <source>
        <dbReference type="ARBA" id="ARBA00022842"/>
    </source>
</evidence>
<keyword evidence="9" id="KW-0460">Magnesium</keyword>
<evidence type="ECO:0000313" key="15">
    <source>
        <dbReference type="Proteomes" id="UP000754710"/>
    </source>
</evidence>
<dbReference type="SUPFAM" id="SSF52540">
    <property type="entry name" value="P-loop containing nucleoside triphosphate hydrolases"/>
    <property type="match status" value="1"/>
</dbReference>
<comment type="caution">
    <text evidence="14">The sequence shown here is derived from an EMBL/GenBank/DDBJ whole genome shotgun (WGS) entry which is preliminary data.</text>
</comment>
<keyword evidence="8" id="KW-0067">ATP-binding</keyword>
<name>A0ABS7RIE6_9ACTN</name>
<evidence type="ECO:0000256" key="12">
    <source>
        <dbReference type="SAM" id="MobiDB-lite"/>
    </source>
</evidence>
<dbReference type="NCBIfam" id="TIGR00150">
    <property type="entry name" value="T6A_YjeE"/>
    <property type="match status" value="1"/>
</dbReference>
<gene>
    <name evidence="14" type="primary">tsaE</name>
    <name evidence="14" type="ORF">K1X13_08245</name>
</gene>